<dbReference type="OrthoDB" id="3061561at2759"/>
<accession>A0A9P4GGN3</accession>
<feature type="transmembrane region" description="Helical" evidence="1">
    <location>
        <begin position="482"/>
        <end position="508"/>
    </location>
</feature>
<keyword evidence="1" id="KW-1133">Transmembrane helix</keyword>
<reference evidence="2" key="1">
    <citation type="submission" date="2020-01" db="EMBL/GenBank/DDBJ databases">
        <authorList>
            <consortium name="DOE Joint Genome Institute"/>
            <person name="Haridas S."/>
            <person name="Albert R."/>
            <person name="Binder M."/>
            <person name="Bloem J."/>
            <person name="Labutti K."/>
            <person name="Salamov A."/>
            <person name="Andreopoulos B."/>
            <person name="Baker S.E."/>
            <person name="Barry K."/>
            <person name="Bills G."/>
            <person name="Bluhm B.H."/>
            <person name="Cannon C."/>
            <person name="Castanera R."/>
            <person name="Culley D.E."/>
            <person name="Daum C."/>
            <person name="Ezra D."/>
            <person name="Gonzalez J.B."/>
            <person name="Henrissat B."/>
            <person name="Kuo A."/>
            <person name="Liang C."/>
            <person name="Lipzen A."/>
            <person name="Lutzoni F."/>
            <person name="Magnuson J."/>
            <person name="Mondo S."/>
            <person name="Nolan M."/>
            <person name="Ohm R."/>
            <person name="Pangilinan J."/>
            <person name="Park H.-J."/>
            <person name="Ramirez L."/>
            <person name="Alfaro M."/>
            <person name="Sun H."/>
            <person name="Tritt A."/>
            <person name="Yoshinaga Y."/>
            <person name="Zwiers L.-H."/>
            <person name="Turgeon B.G."/>
            <person name="Goodwin S.B."/>
            <person name="Spatafora J.W."/>
            <person name="Crous P.W."/>
            <person name="Grigoriev I.V."/>
        </authorList>
    </citation>
    <scope>NUCLEOTIDE SEQUENCE</scope>
    <source>
        <strain evidence="2">CBS 394.84</strain>
    </source>
</reference>
<keyword evidence="1" id="KW-0812">Transmembrane</keyword>
<gene>
    <name evidence="2" type="ORF">K460DRAFT_416340</name>
</gene>
<dbReference type="GeneID" id="63855046"/>
<comment type="caution">
    <text evidence="2">The sequence shown here is derived from an EMBL/GenBank/DDBJ whole genome shotgun (WGS) entry which is preliminary data.</text>
</comment>
<organism evidence="2 3">
    <name type="scientific">Cucurbitaria berberidis CBS 394.84</name>
    <dbReference type="NCBI Taxonomy" id="1168544"/>
    <lineage>
        <taxon>Eukaryota</taxon>
        <taxon>Fungi</taxon>
        <taxon>Dikarya</taxon>
        <taxon>Ascomycota</taxon>
        <taxon>Pezizomycotina</taxon>
        <taxon>Dothideomycetes</taxon>
        <taxon>Pleosporomycetidae</taxon>
        <taxon>Pleosporales</taxon>
        <taxon>Pleosporineae</taxon>
        <taxon>Cucurbitariaceae</taxon>
        <taxon>Cucurbitaria</taxon>
    </lineage>
</organism>
<dbReference type="RefSeq" id="XP_040787570.1">
    <property type="nucleotide sequence ID" value="XM_040937796.1"/>
</dbReference>
<evidence type="ECO:0000256" key="1">
    <source>
        <dbReference type="SAM" id="Phobius"/>
    </source>
</evidence>
<dbReference type="AlphaFoldDB" id="A0A9P4GGN3"/>
<feature type="transmembrane region" description="Helical" evidence="1">
    <location>
        <begin position="21"/>
        <end position="40"/>
    </location>
</feature>
<dbReference type="Proteomes" id="UP000800039">
    <property type="component" value="Unassembled WGS sequence"/>
</dbReference>
<dbReference type="PANTHER" id="PTHR35043">
    <property type="entry name" value="TRANSCRIPTION FACTOR DOMAIN-CONTAINING PROTEIN"/>
    <property type="match status" value="1"/>
</dbReference>
<feature type="transmembrane region" description="Helical" evidence="1">
    <location>
        <begin position="444"/>
        <end position="470"/>
    </location>
</feature>
<keyword evidence="3" id="KW-1185">Reference proteome</keyword>
<evidence type="ECO:0000313" key="2">
    <source>
        <dbReference type="EMBL" id="KAF1845007.1"/>
    </source>
</evidence>
<name>A0A9P4GGN3_9PLEO</name>
<dbReference type="EMBL" id="ML976616">
    <property type="protein sequence ID" value="KAF1845007.1"/>
    <property type="molecule type" value="Genomic_DNA"/>
</dbReference>
<sequence>MNAAPSNTTIYGWKAEPYVRGTSSILTSCLITLTLCVWTAVHLNIPKYQRTAEATRRKVLWLVTALLAPELVALVALSQWREARKLGHHVHEVYSQKSGRGWVHSFVTLLAKVQPKWGIEVISGTMEESDSLRSKTASDQQPARHQWTTTHSFYALMGGFALDTRNVEPNVFQNDRRRMILSADGFRFLLDHEPNLLPDLSRAEIQDKSKANNLAKTIVCVQAMWFCIQCFTRWSIGLSTSLLELNTFAHCICALIIFMLWWNKPLDVDEPTLISASNNLELASLLALYSGTRQQRQRNPLKMSHALLEASRGHPAAIPREEGQVILGVGDSYQGFIFKGFCAEHPRTVVKTLVNTVPGKLLLDENDMRRWEFAEKATLKYYPSNTFLGKCHEKMLVDRVDDVPKMSTVSRGAMLATFAFAGFLYGGVHLIAWNNSFRSDAEAYIWKISAIILASSGPLAVPFIFAEALWGNIGGDSGTWRGIYAGAILILIPVCGIVYSACRVYLIVESFWNLTHLEESTFVVPNWSQYFPHIT</sequence>
<protein>
    <submittedName>
        <fullName evidence="2">Uncharacterized protein</fullName>
    </submittedName>
</protein>
<evidence type="ECO:0000313" key="3">
    <source>
        <dbReference type="Proteomes" id="UP000800039"/>
    </source>
</evidence>
<keyword evidence="1" id="KW-0472">Membrane</keyword>
<dbReference type="PANTHER" id="PTHR35043:SF9">
    <property type="match status" value="1"/>
</dbReference>
<feature type="transmembrane region" description="Helical" evidence="1">
    <location>
        <begin position="60"/>
        <end position="77"/>
    </location>
</feature>
<feature type="transmembrane region" description="Helical" evidence="1">
    <location>
        <begin position="413"/>
        <end position="432"/>
    </location>
</feature>
<proteinExistence type="predicted"/>